<feature type="compositionally biased region" description="Basic residues" evidence="2">
    <location>
        <begin position="1"/>
        <end position="10"/>
    </location>
</feature>
<feature type="compositionally biased region" description="Low complexity" evidence="2">
    <location>
        <begin position="98"/>
        <end position="111"/>
    </location>
</feature>
<dbReference type="InterPro" id="IPR043502">
    <property type="entry name" value="DNA/RNA_pol_sf"/>
</dbReference>
<dbReference type="InterPro" id="IPR036691">
    <property type="entry name" value="Endo/exonu/phosph_ase_sf"/>
</dbReference>
<feature type="compositionally biased region" description="Basic and acidic residues" evidence="2">
    <location>
        <begin position="1247"/>
        <end position="1259"/>
    </location>
</feature>
<dbReference type="OrthoDB" id="416119at2759"/>
<gene>
    <name evidence="5" type="ORF">CBR_g6590</name>
</gene>
<feature type="domain" description="Trichome birefringence-like C-terminal" evidence="4">
    <location>
        <begin position="1385"/>
        <end position="1437"/>
    </location>
</feature>
<feature type="region of interest" description="Disordered" evidence="2">
    <location>
        <begin position="1481"/>
        <end position="1589"/>
    </location>
</feature>
<protein>
    <submittedName>
        <fullName evidence="5">Uncharacterized protein</fullName>
    </submittedName>
</protein>
<evidence type="ECO:0000313" key="5">
    <source>
        <dbReference type="EMBL" id="GBG70462.1"/>
    </source>
</evidence>
<feature type="region of interest" description="Disordered" evidence="2">
    <location>
        <begin position="1430"/>
        <end position="1450"/>
    </location>
</feature>
<feature type="compositionally biased region" description="Basic and acidic residues" evidence="2">
    <location>
        <begin position="11"/>
        <end position="24"/>
    </location>
</feature>
<feature type="compositionally biased region" description="Low complexity" evidence="2">
    <location>
        <begin position="1224"/>
        <end position="1235"/>
    </location>
</feature>
<dbReference type="InterPro" id="IPR000477">
    <property type="entry name" value="RT_dom"/>
</dbReference>
<evidence type="ECO:0000256" key="1">
    <source>
        <dbReference type="ARBA" id="ARBA00007727"/>
    </source>
</evidence>
<dbReference type="SUPFAM" id="SSF56219">
    <property type="entry name" value="DNase I-like"/>
    <property type="match status" value="1"/>
</dbReference>
<feature type="compositionally biased region" description="Basic and acidic residues" evidence="2">
    <location>
        <begin position="59"/>
        <end position="68"/>
    </location>
</feature>
<dbReference type="Proteomes" id="UP000265515">
    <property type="component" value="Unassembled WGS sequence"/>
</dbReference>
<dbReference type="PANTHER" id="PTHR31635">
    <property type="entry name" value="REVERSE TRANSCRIPTASE DOMAIN-CONTAINING PROTEIN-RELATED"/>
    <property type="match status" value="1"/>
</dbReference>
<comment type="caution">
    <text evidence="5">The sequence shown here is derived from an EMBL/GenBank/DDBJ whole genome shotgun (WGS) entry which is preliminary data.</text>
</comment>
<feature type="compositionally biased region" description="Low complexity" evidence="2">
    <location>
        <begin position="1647"/>
        <end position="1657"/>
    </location>
</feature>
<feature type="domain" description="Trichome birefringence-like C-terminal" evidence="4">
    <location>
        <begin position="1671"/>
        <end position="1850"/>
    </location>
</feature>
<dbReference type="Gramene" id="GBG70462">
    <property type="protein sequence ID" value="GBG70462"/>
    <property type="gene ID" value="CBR_g6590"/>
</dbReference>
<dbReference type="Pfam" id="PF00078">
    <property type="entry name" value="RVT_1"/>
    <property type="match status" value="1"/>
</dbReference>
<feature type="compositionally biased region" description="Low complexity" evidence="2">
    <location>
        <begin position="1196"/>
        <end position="1209"/>
    </location>
</feature>
<comment type="similarity">
    <text evidence="1">Belongs to the PC-esterase family. TBL subfamily.</text>
</comment>
<feature type="compositionally biased region" description="Low complexity" evidence="2">
    <location>
        <begin position="1260"/>
        <end position="1272"/>
    </location>
</feature>
<keyword evidence="6" id="KW-1185">Reference proteome</keyword>
<feature type="compositionally biased region" description="Basic residues" evidence="2">
    <location>
        <begin position="1431"/>
        <end position="1441"/>
    </location>
</feature>
<dbReference type="GO" id="GO:0016740">
    <property type="term" value="F:transferase activity"/>
    <property type="evidence" value="ECO:0007669"/>
    <property type="project" value="InterPro"/>
</dbReference>
<feature type="region of interest" description="Disordered" evidence="2">
    <location>
        <begin position="90"/>
        <end position="130"/>
    </location>
</feature>
<dbReference type="CDD" id="cd01650">
    <property type="entry name" value="RT_nLTR_like"/>
    <property type="match status" value="1"/>
</dbReference>
<feature type="compositionally biased region" description="Acidic residues" evidence="2">
    <location>
        <begin position="1277"/>
        <end position="1299"/>
    </location>
</feature>
<proteinExistence type="inferred from homology"/>
<feature type="compositionally biased region" description="Gly residues" evidence="2">
    <location>
        <begin position="1535"/>
        <end position="1546"/>
    </location>
</feature>
<evidence type="ECO:0000259" key="3">
    <source>
        <dbReference type="Pfam" id="PF00078"/>
    </source>
</evidence>
<feature type="compositionally biased region" description="Low complexity" evidence="2">
    <location>
        <begin position="1485"/>
        <end position="1503"/>
    </location>
</feature>
<evidence type="ECO:0000256" key="2">
    <source>
        <dbReference type="SAM" id="MobiDB-lite"/>
    </source>
</evidence>
<dbReference type="PANTHER" id="PTHR31635:SF196">
    <property type="entry name" value="REVERSE TRANSCRIPTASE DOMAIN-CONTAINING PROTEIN-RELATED"/>
    <property type="match status" value="1"/>
</dbReference>
<evidence type="ECO:0000259" key="4">
    <source>
        <dbReference type="Pfam" id="PF13839"/>
    </source>
</evidence>
<dbReference type="SUPFAM" id="SSF56672">
    <property type="entry name" value="DNA/RNA polymerases"/>
    <property type="match status" value="1"/>
</dbReference>
<accession>A0A388KK78</accession>
<feature type="domain" description="Reverse transcriptase" evidence="3">
    <location>
        <begin position="697"/>
        <end position="879"/>
    </location>
</feature>
<dbReference type="Gene3D" id="3.60.10.10">
    <property type="entry name" value="Endonuclease/exonuclease/phosphatase"/>
    <property type="match status" value="1"/>
</dbReference>
<dbReference type="Pfam" id="PF13839">
    <property type="entry name" value="PC-Esterase"/>
    <property type="match status" value="2"/>
</dbReference>
<feature type="compositionally biased region" description="Polar residues" evidence="2">
    <location>
        <begin position="1625"/>
        <end position="1640"/>
    </location>
</feature>
<dbReference type="STRING" id="69332.A0A388KK78"/>
<organism evidence="5 6">
    <name type="scientific">Chara braunii</name>
    <name type="common">Braun's stonewort</name>
    <dbReference type="NCBI Taxonomy" id="69332"/>
    <lineage>
        <taxon>Eukaryota</taxon>
        <taxon>Viridiplantae</taxon>
        <taxon>Streptophyta</taxon>
        <taxon>Charophyceae</taxon>
        <taxon>Charales</taxon>
        <taxon>Characeae</taxon>
        <taxon>Chara</taxon>
    </lineage>
</organism>
<feature type="compositionally biased region" description="Basic and acidic residues" evidence="2">
    <location>
        <begin position="1520"/>
        <end position="1534"/>
    </location>
</feature>
<feature type="region of interest" description="Disordered" evidence="2">
    <location>
        <begin position="1625"/>
        <end position="1662"/>
    </location>
</feature>
<feature type="compositionally biased region" description="Basic and acidic residues" evidence="2">
    <location>
        <begin position="1317"/>
        <end position="1337"/>
    </location>
</feature>
<feature type="region of interest" description="Disordered" evidence="2">
    <location>
        <begin position="1179"/>
        <end position="1340"/>
    </location>
</feature>
<name>A0A388KK78_CHABU</name>
<dbReference type="InterPro" id="IPR026057">
    <property type="entry name" value="TBL_C"/>
</dbReference>
<feature type="compositionally biased region" description="Basic and acidic residues" evidence="2">
    <location>
        <begin position="1300"/>
        <end position="1310"/>
    </location>
</feature>
<feature type="compositionally biased region" description="Basic and acidic residues" evidence="2">
    <location>
        <begin position="115"/>
        <end position="130"/>
    </location>
</feature>
<evidence type="ECO:0000313" key="6">
    <source>
        <dbReference type="Proteomes" id="UP000265515"/>
    </source>
</evidence>
<dbReference type="EMBL" id="BFEA01000131">
    <property type="protein sequence ID" value="GBG70462.1"/>
    <property type="molecule type" value="Genomic_DNA"/>
</dbReference>
<sequence length="1872" mass="209825">MTRRRHRNNRSKWDTEKDDSKWNRGESSQLWRQNEPVRFQPIREEEAATGGPVGGQRENVTEVQEKLSKTSITSHSKVRWGSEVGEYGMEQEFSQRPASSSSSSVESSAASRLKQGLERKQTVDKSRRTTALDRNQMEAVQRCLVPILCLRIEDITLFLSLVGEDGSPVIPLAVVDCCPTPTKILEVTKQLYGEHVPVRLIPHSIMESVILETVQGYVKMYFPLLDVRIPPEVAGILLHRDLQAQVIDAETDVWGRWAWMKAAIGNEEWVFMTVYAPTDAGERARFFKRLMHHIPVAEKLVLAGDWNVSLDDALRPGSPTADRQDVRGLLEFCSELELADPFPVLNPNDPGYTWVSHLYRDRQAVTRRRLDFFLLGEELQSRVTAVRQVCDPLSDHKPVVTDLRMQIGVERGKGFFRLNSQVQETPGVREWMTDHMRKWEEARRYFENAAQWLDGGLAIAIGVLDVISRTLARERNRKEADCKRRVEEAELRMEGHPISAMVWAAERERRLSEWDNLQPEKEKRWTELLKVKGIETNDKMSKETFQRLQPSRTHHQMIELRHPFDAAAPPACSALGMLHYASLYYADILTTRRPQDDVNSDLSVDSDMWDDTSVRLQTTARLDLDRPITMEETRQTLKSMAKGKSPGVDGLMVEFYSANWEALGRQLVEVYDEVLTGGRLGKGMTHGIISVLFKKGDKAEVRNWRPISLLNVSYKILAKTLARRLARYLPDLIEKDQGAFVQGRSIFNNIVTAIETLEIVQREELDTAGLLLDLEKAYDKVGWAFTLTTLRRMDFGRGFCAWVIAMYTLSTSAVMINGHVSEAFPLLRSLRQGCPLAPLVFVLQLEVLLNKIRRHPNIRGLELHRGEECRVKALADDLFAAGGCMGMLVLTFFQEEEIEVSVLGSYPESLEEGPPGCEVSTVYQGRSVGSAILDQSGESFAANGATGLFGLSWIKRGVVRIADIWSTLLGTWAPVSEIKASLRGLHRVEEHRDQIINAIPQSWLDLLGPEGLDPPGTWYTSTQEEEANVVWKVTQITESGFRKVERWKCEGPRNTLSFVEEEVIRVWDNPAQIRVVVERSRRPAAEVLTWIGKVPLRKLCIDPTAWGWYLRDYTVSNGYRLAAVYSLSPFSLSPSLQGKVRPLGTFIYSKDRSGGGLERRFAAGNLYVVQSGGDHHIHSFDEADGSITGDGHARSSRAAASASSSSSSSLAGAEAGRTKETKSASHPSSSSSSSSWVQRGASLSVVTRRDEVAEKEKRGAASSLRADSSLSLHSDEEKEANEGEEVEEGEEREEEEEEGGREGKPRKREEEREEEEKEMRDGTGRTREKNKDVEKQKRANRPIYQAFSRQEDYLMPKMYGCARLRNPKLQLNFDKWRWQPQDCSLPEFNGEDFLNRLVNKTVAFVGDSLASEQLLSLMYLVGATWSEAKDHRHRRSKQRHKGPSDCWVIPGGQKAAQERLRARFARTTGLAARYLTANATKFGQTTGDGSGTTSSGAARPGAGRAEEEGGEGSTSSRRRLSTDRRLGRSAEDGRSGGGGGGGGGEGGGEDRDTDELPLVIHSDLTDFGTDQEPGSGPYPEPGEAPTCPKIGRRRWSHWFPSTNTTFAFFFTPYVVDQYHNDNGSAMKKTNSSSSTRSLLQQGDGRHSSSSISASSSSTLLPPLPQKCGKGGILDIDSPVEFLKKNVDRFDVIVISSFHHWHERSLMCTRVHAGGVPMAWSPAESRDQMLAAMATWLDEKLDHERQLAFVRSFPPNHFVNGAWNTGGSCHHFTALIGQEELRKYAFARRDEGAEKAVEGTRVQLLNITYLSSLRPEAHPADRDEKNSTGPQDCVHWCLPGIPDVWNEMLYARLVLASRSNPRWLPVAAGNVRR</sequence>
<feature type="region of interest" description="Disordered" evidence="2">
    <location>
        <begin position="1"/>
        <end position="75"/>
    </location>
</feature>
<reference evidence="5 6" key="1">
    <citation type="journal article" date="2018" name="Cell">
        <title>The Chara Genome: Secondary Complexity and Implications for Plant Terrestrialization.</title>
        <authorList>
            <person name="Nishiyama T."/>
            <person name="Sakayama H."/>
            <person name="Vries J.D."/>
            <person name="Buschmann H."/>
            <person name="Saint-Marcoux D."/>
            <person name="Ullrich K.K."/>
            <person name="Haas F.B."/>
            <person name="Vanderstraeten L."/>
            <person name="Becker D."/>
            <person name="Lang D."/>
            <person name="Vosolsobe S."/>
            <person name="Rombauts S."/>
            <person name="Wilhelmsson P.K.I."/>
            <person name="Janitza P."/>
            <person name="Kern R."/>
            <person name="Heyl A."/>
            <person name="Rumpler F."/>
            <person name="Villalobos L.I.A.C."/>
            <person name="Clay J.M."/>
            <person name="Skokan R."/>
            <person name="Toyoda A."/>
            <person name="Suzuki Y."/>
            <person name="Kagoshima H."/>
            <person name="Schijlen E."/>
            <person name="Tajeshwar N."/>
            <person name="Catarino B."/>
            <person name="Hetherington A.J."/>
            <person name="Saltykova A."/>
            <person name="Bonnot C."/>
            <person name="Breuninger H."/>
            <person name="Symeonidi A."/>
            <person name="Radhakrishnan G.V."/>
            <person name="Van Nieuwerburgh F."/>
            <person name="Deforce D."/>
            <person name="Chang C."/>
            <person name="Karol K.G."/>
            <person name="Hedrich R."/>
            <person name="Ulvskov P."/>
            <person name="Glockner G."/>
            <person name="Delwiche C.F."/>
            <person name="Petrasek J."/>
            <person name="Van de Peer Y."/>
            <person name="Friml J."/>
            <person name="Beilby M."/>
            <person name="Dolan L."/>
            <person name="Kohara Y."/>
            <person name="Sugano S."/>
            <person name="Fujiyama A."/>
            <person name="Delaux P.-M."/>
            <person name="Quint M."/>
            <person name="TheiBen G."/>
            <person name="Hagemann M."/>
            <person name="Harholt J."/>
            <person name="Dunand C."/>
            <person name="Zachgo S."/>
            <person name="Langdale J."/>
            <person name="Maumus F."/>
            <person name="Straeten D.V.D."/>
            <person name="Gould S.B."/>
            <person name="Rensing S.A."/>
        </authorList>
    </citation>
    <scope>NUCLEOTIDE SEQUENCE [LARGE SCALE GENOMIC DNA]</scope>
    <source>
        <strain evidence="5 6">S276</strain>
    </source>
</reference>